<dbReference type="InterPro" id="IPR014710">
    <property type="entry name" value="RmlC-like_jellyroll"/>
</dbReference>
<evidence type="ECO:0000259" key="1">
    <source>
        <dbReference type="Pfam" id="PF06172"/>
    </source>
</evidence>
<protein>
    <recommendedName>
        <fullName evidence="1">DUF985 domain-containing protein</fullName>
    </recommendedName>
</protein>
<dbReference type="AlphaFoldDB" id="A0A1I2RAV7"/>
<reference evidence="2 3" key="1">
    <citation type="submission" date="2016-10" db="EMBL/GenBank/DDBJ databases">
        <authorList>
            <person name="de Groot N.N."/>
        </authorList>
    </citation>
    <scope>NUCLEOTIDE SEQUENCE [LARGE SCALE GENOMIC DNA]</scope>
    <source>
        <strain evidence="2 3">OK461</strain>
    </source>
</reference>
<feature type="domain" description="DUF985" evidence="1">
    <location>
        <begin position="14"/>
        <end position="148"/>
    </location>
</feature>
<dbReference type="Proteomes" id="UP000181942">
    <property type="component" value="Unassembled WGS sequence"/>
</dbReference>
<dbReference type="PANTHER" id="PTHR33387:SF3">
    <property type="entry name" value="DUF985 DOMAIN-CONTAINING PROTEIN"/>
    <property type="match status" value="1"/>
</dbReference>
<dbReference type="EMBL" id="FONR01000019">
    <property type="protein sequence ID" value="SFG34991.1"/>
    <property type="molecule type" value="Genomic_DNA"/>
</dbReference>
<evidence type="ECO:0000313" key="3">
    <source>
        <dbReference type="Proteomes" id="UP000181942"/>
    </source>
</evidence>
<evidence type="ECO:0000313" key="2">
    <source>
        <dbReference type="EMBL" id="SFG34991.1"/>
    </source>
</evidence>
<proteinExistence type="predicted"/>
<dbReference type="Pfam" id="PF06172">
    <property type="entry name" value="Cupin_5"/>
    <property type="match status" value="1"/>
</dbReference>
<accession>A0A1I2RAV7</accession>
<dbReference type="CDD" id="cd06121">
    <property type="entry name" value="cupin_YML079wp"/>
    <property type="match status" value="1"/>
</dbReference>
<organism evidence="2 3">
    <name type="scientific">Streptomyces mirabilis</name>
    <dbReference type="NCBI Taxonomy" id="68239"/>
    <lineage>
        <taxon>Bacteria</taxon>
        <taxon>Bacillati</taxon>
        <taxon>Actinomycetota</taxon>
        <taxon>Actinomycetes</taxon>
        <taxon>Kitasatosporales</taxon>
        <taxon>Streptomycetaceae</taxon>
        <taxon>Streptomyces</taxon>
    </lineage>
</organism>
<name>A0A1I2RAV7_9ACTN</name>
<dbReference type="Gene3D" id="2.60.120.10">
    <property type="entry name" value="Jelly Rolls"/>
    <property type="match status" value="1"/>
</dbReference>
<gene>
    <name evidence="2" type="ORF">SAMN02787118_11963</name>
</gene>
<dbReference type="InterPro" id="IPR009327">
    <property type="entry name" value="Cupin_DUF985"/>
</dbReference>
<dbReference type="PANTHER" id="PTHR33387">
    <property type="entry name" value="RMLC-LIKE JELLY ROLL FOLD PROTEIN"/>
    <property type="match status" value="1"/>
</dbReference>
<sequence length="153" mass="16462">MNTSTDPEKPATAAALGMGRHPEGGWFVETWRAARDFHPDGYPGPRAAATAIYFLLCPGETSAWHTVRSDELWLWHRGGPLDLLLGGDGEAPDAEPAVLRLGPALENGERPQILVPGHVWQSARPAGDREVLVSCVVAPGFDYADFRLLGNGP</sequence>
<dbReference type="SUPFAM" id="SSF51182">
    <property type="entry name" value="RmlC-like cupins"/>
    <property type="match status" value="1"/>
</dbReference>
<dbReference type="InterPro" id="IPR039935">
    <property type="entry name" value="YML079W-like"/>
</dbReference>
<dbReference type="InterPro" id="IPR011051">
    <property type="entry name" value="RmlC_Cupin_sf"/>
</dbReference>
<dbReference type="RefSeq" id="WP_256259076.1">
    <property type="nucleotide sequence ID" value="NZ_FONR01000019.1"/>
</dbReference>